<dbReference type="Gene3D" id="2.120.10.80">
    <property type="entry name" value="Kelch-type beta propeller"/>
    <property type="match status" value="1"/>
</dbReference>
<dbReference type="OrthoDB" id="10251809at2759"/>
<feature type="signal peptide" evidence="3">
    <location>
        <begin position="1"/>
        <end position="19"/>
    </location>
</feature>
<evidence type="ECO:0000313" key="5">
    <source>
        <dbReference type="Proteomes" id="UP000799444"/>
    </source>
</evidence>
<keyword evidence="5" id="KW-1185">Reference proteome</keyword>
<dbReference type="AlphaFoldDB" id="A0A9P4V484"/>
<dbReference type="PANTHER" id="PTHR47435">
    <property type="entry name" value="KELCH REPEAT PROTEIN (AFU_ORTHOLOGUE AFUA_5G12780)"/>
    <property type="match status" value="1"/>
</dbReference>
<name>A0A9P4V484_9PLEO</name>
<dbReference type="InterPro" id="IPR011043">
    <property type="entry name" value="Gal_Oxase/kelch_b-propeller"/>
</dbReference>
<dbReference type="GO" id="GO:0019760">
    <property type="term" value="P:glucosinolate metabolic process"/>
    <property type="evidence" value="ECO:0007669"/>
    <property type="project" value="UniProtKB-ARBA"/>
</dbReference>
<evidence type="ECO:0000313" key="4">
    <source>
        <dbReference type="EMBL" id="KAF2735105.1"/>
    </source>
</evidence>
<dbReference type="InterPro" id="IPR015915">
    <property type="entry name" value="Kelch-typ_b-propeller"/>
</dbReference>
<proteinExistence type="predicted"/>
<dbReference type="PANTHER" id="PTHR47435:SF4">
    <property type="entry name" value="KELCH REPEAT PROTEIN (AFU_ORTHOLOGUE AFUA_5G12780)"/>
    <property type="match status" value="1"/>
</dbReference>
<sequence length="352" mass="39241">MMFFYLVLWSFSLIGPSIQQKDPLKDFCFLYGHQTTLVDRELYIDGGLGFPQEYILTKNATVPSVNGGILWSDSPNKLFYLYGGEYRDWIPTEFKLWYFDIAYNTWNRSSWGKRPTRLSAIGLTLLGAGVVVEDKMLGFYYGGWLTNNSVPGYGDPTMLSTLLVYDMNNTGFNNRSGPDTVPRAEGVMIYLPAGDGGILVYFGGIQIADNGTTVGVPMSDIFLYDVVNQHWYQETATGDVPEDRRRFCADATWADDRSSYNIYLFGGASIGEGSGYGDVYILSLPSFKWIKFWPRPEDGPGPPRPHHSSTCNIIGRSQMIIMGGTFPNTTECDVPPVFGQHGLLLGKANETV</sequence>
<evidence type="ECO:0000256" key="1">
    <source>
        <dbReference type="ARBA" id="ARBA00022737"/>
    </source>
</evidence>
<reference evidence="4" key="1">
    <citation type="journal article" date="2020" name="Stud. Mycol.">
        <title>101 Dothideomycetes genomes: a test case for predicting lifestyles and emergence of pathogens.</title>
        <authorList>
            <person name="Haridas S."/>
            <person name="Albert R."/>
            <person name="Binder M."/>
            <person name="Bloem J."/>
            <person name="Labutti K."/>
            <person name="Salamov A."/>
            <person name="Andreopoulos B."/>
            <person name="Baker S."/>
            <person name="Barry K."/>
            <person name="Bills G."/>
            <person name="Bluhm B."/>
            <person name="Cannon C."/>
            <person name="Castanera R."/>
            <person name="Culley D."/>
            <person name="Daum C."/>
            <person name="Ezra D."/>
            <person name="Gonzalez J."/>
            <person name="Henrissat B."/>
            <person name="Kuo A."/>
            <person name="Liang C."/>
            <person name="Lipzen A."/>
            <person name="Lutzoni F."/>
            <person name="Magnuson J."/>
            <person name="Mondo S."/>
            <person name="Nolan M."/>
            <person name="Ohm R."/>
            <person name="Pangilinan J."/>
            <person name="Park H.-J."/>
            <person name="Ramirez L."/>
            <person name="Alfaro M."/>
            <person name="Sun H."/>
            <person name="Tritt A."/>
            <person name="Yoshinaga Y."/>
            <person name="Zwiers L.-H."/>
            <person name="Turgeon B."/>
            <person name="Goodwin S."/>
            <person name="Spatafora J."/>
            <person name="Crous P."/>
            <person name="Grigoriev I."/>
        </authorList>
    </citation>
    <scope>NUCLEOTIDE SEQUENCE</scope>
    <source>
        <strain evidence="4">CBS 125425</strain>
    </source>
</reference>
<protein>
    <recommendedName>
        <fullName evidence="6">Kelch repeat protein</fullName>
    </recommendedName>
</protein>
<feature type="chain" id="PRO_5040363519" description="Kelch repeat protein" evidence="3">
    <location>
        <begin position="20"/>
        <end position="352"/>
    </location>
</feature>
<accession>A0A9P4V484</accession>
<evidence type="ECO:0000256" key="3">
    <source>
        <dbReference type="SAM" id="SignalP"/>
    </source>
</evidence>
<gene>
    <name evidence="4" type="ORF">EJ04DRAFT_534423</name>
</gene>
<dbReference type="EMBL" id="ML996139">
    <property type="protein sequence ID" value="KAF2735105.1"/>
    <property type="molecule type" value="Genomic_DNA"/>
</dbReference>
<keyword evidence="3" id="KW-0732">Signal</keyword>
<keyword evidence="1" id="KW-0677">Repeat</keyword>
<comment type="caution">
    <text evidence="4">The sequence shown here is derived from an EMBL/GenBank/DDBJ whole genome shotgun (WGS) entry which is preliminary data.</text>
</comment>
<dbReference type="Proteomes" id="UP000799444">
    <property type="component" value="Unassembled WGS sequence"/>
</dbReference>
<evidence type="ECO:0008006" key="6">
    <source>
        <dbReference type="Google" id="ProtNLM"/>
    </source>
</evidence>
<evidence type="ECO:0000256" key="2">
    <source>
        <dbReference type="ARBA" id="ARBA00023004"/>
    </source>
</evidence>
<dbReference type="SUPFAM" id="SSF50965">
    <property type="entry name" value="Galactose oxidase, central domain"/>
    <property type="match status" value="1"/>
</dbReference>
<organism evidence="4 5">
    <name type="scientific">Polyplosphaeria fusca</name>
    <dbReference type="NCBI Taxonomy" id="682080"/>
    <lineage>
        <taxon>Eukaryota</taxon>
        <taxon>Fungi</taxon>
        <taxon>Dikarya</taxon>
        <taxon>Ascomycota</taxon>
        <taxon>Pezizomycotina</taxon>
        <taxon>Dothideomycetes</taxon>
        <taxon>Pleosporomycetidae</taxon>
        <taxon>Pleosporales</taxon>
        <taxon>Tetraplosphaeriaceae</taxon>
        <taxon>Polyplosphaeria</taxon>
    </lineage>
</organism>
<keyword evidence="2" id="KW-0408">Iron</keyword>